<dbReference type="PANTHER" id="PTHR23150">
    <property type="entry name" value="SULFATASE MODIFYING FACTOR 1, 2"/>
    <property type="match status" value="1"/>
</dbReference>
<dbReference type="InterPro" id="IPR005532">
    <property type="entry name" value="SUMF_dom"/>
</dbReference>
<dbReference type="Gene3D" id="3.90.1580.10">
    <property type="entry name" value="paralog of FGE (formylglycine-generating enzyme)"/>
    <property type="match status" value="1"/>
</dbReference>
<dbReference type="InterPro" id="IPR016187">
    <property type="entry name" value="CTDL_fold"/>
</dbReference>
<evidence type="ECO:0000259" key="2">
    <source>
        <dbReference type="Pfam" id="PF03781"/>
    </source>
</evidence>
<organism evidence="3 4">
    <name type="scientific">Donghicola tyrosinivorans</name>
    <dbReference type="NCBI Taxonomy" id="1652492"/>
    <lineage>
        <taxon>Bacteria</taxon>
        <taxon>Pseudomonadati</taxon>
        <taxon>Pseudomonadota</taxon>
        <taxon>Alphaproteobacteria</taxon>
        <taxon>Rhodobacterales</taxon>
        <taxon>Roseobacteraceae</taxon>
        <taxon>Donghicola</taxon>
    </lineage>
</organism>
<dbReference type="RefSeq" id="WP_106268888.1">
    <property type="nucleotide sequence ID" value="NZ_PVTQ01000033.1"/>
</dbReference>
<dbReference type="PANTHER" id="PTHR23150:SF19">
    <property type="entry name" value="FORMYLGLYCINE-GENERATING ENZYME"/>
    <property type="match status" value="1"/>
</dbReference>
<evidence type="ECO:0000313" key="3">
    <source>
        <dbReference type="EMBL" id="PRY83209.1"/>
    </source>
</evidence>
<feature type="chain" id="PRO_5015598327" evidence="1">
    <location>
        <begin position="18"/>
        <end position="262"/>
    </location>
</feature>
<accession>A0A2T0W928</accession>
<feature type="signal peptide" evidence="1">
    <location>
        <begin position="1"/>
        <end position="17"/>
    </location>
</feature>
<reference evidence="3 4" key="1">
    <citation type="submission" date="2018-03" db="EMBL/GenBank/DDBJ databases">
        <title>Genomic Encyclopedia of Archaeal and Bacterial Type Strains, Phase II (KMG-II): from individual species to whole genera.</title>
        <authorList>
            <person name="Goeker M."/>
        </authorList>
    </citation>
    <scope>NUCLEOTIDE SEQUENCE [LARGE SCALE GENOMIC DNA]</scope>
    <source>
        <strain evidence="3 4">DSM 100212</strain>
    </source>
</reference>
<evidence type="ECO:0000313" key="4">
    <source>
        <dbReference type="Proteomes" id="UP000238392"/>
    </source>
</evidence>
<evidence type="ECO:0000256" key="1">
    <source>
        <dbReference type="SAM" id="SignalP"/>
    </source>
</evidence>
<sequence>MKLLLLLPLLGVAGVMAMLEPRPDAPPFAPPDMVRIASGEIAFRPFGNFSQNGKTRTPRRASMTVPGFEIMKYQVTGGQYAACVADGACEPARIVLSDAPQTGVNWNDASAFAAWYADQTGEPWRLPTEAEWQLAAAERHGDSGPDYDAADPGAQMLASYENGITLRRKADPALYRAGAFGLNSNGLADVSGNVWEWTDGCMQNGTLAADGTVAETAPYCGVRIAGGVHRAAVIDFVRDASVGGCAVGLPPDHLGFRLVRGE</sequence>
<dbReference type="InterPro" id="IPR051043">
    <property type="entry name" value="Sulfatase_Mod_Factor_Kinase"/>
</dbReference>
<dbReference type="OrthoDB" id="9768004at2"/>
<dbReference type="Proteomes" id="UP000238392">
    <property type="component" value="Unassembled WGS sequence"/>
</dbReference>
<feature type="domain" description="Sulfatase-modifying factor enzyme-like" evidence="2">
    <location>
        <begin position="31"/>
        <end position="260"/>
    </location>
</feature>
<proteinExistence type="predicted"/>
<dbReference type="GO" id="GO:0120147">
    <property type="term" value="F:formylglycine-generating oxidase activity"/>
    <property type="evidence" value="ECO:0007669"/>
    <property type="project" value="TreeGrafter"/>
</dbReference>
<dbReference type="InterPro" id="IPR042095">
    <property type="entry name" value="SUMF_sf"/>
</dbReference>
<name>A0A2T0W928_9RHOB</name>
<protein>
    <submittedName>
        <fullName evidence="3">Formylglycine-generating enzyme required for sulfatase activity</fullName>
    </submittedName>
</protein>
<dbReference type="EMBL" id="PVTQ01000033">
    <property type="protein sequence ID" value="PRY83209.1"/>
    <property type="molecule type" value="Genomic_DNA"/>
</dbReference>
<comment type="caution">
    <text evidence="3">The sequence shown here is derived from an EMBL/GenBank/DDBJ whole genome shotgun (WGS) entry which is preliminary data.</text>
</comment>
<keyword evidence="1" id="KW-0732">Signal</keyword>
<dbReference type="AlphaFoldDB" id="A0A2T0W928"/>
<gene>
    <name evidence="3" type="ORF">CLV74_13310</name>
</gene>
<keyword evidence="4" id="KW-1185">Reference proteome</keyword>
<dbReference type="SUPFAM" id="SSF56436">
    <property type="entry name" value="C-type lectin-like"/>
    <property type="match status" value="1"/>
</dbReference>
<dbReference type="Pfam" id="PF03781">
    <property type="entry name" value="FGE-sulfatase"/>
    <property type="match status" value="1"/>
</dbReference>